<dbReference type="PANTHER" id="PTHR43591">
    <property type="entry name" value="METHYLTRANSFERASE"/>
    <property type="match status" value="1"/>
</dbReference>
<dbReference type="InterPro" id="IPR029063">
    <property type="entry name" value="SAM-dependent_MTases_sf"/>
</dbReference>
<dbReference type="GO" id="GO:0008168">
    <property type="term" value="F:methyltransferase activity"/>
    <property type="evidence" value="ECO:0007669"/>
    <property type="project" value="UniProtKB-KW"/>
</dbReference>
<name>A0A1U9ZTL1_9ACTN</name>
<dbReference type="GO" id="GO:0032259">
    <property type="term" value="P:methylation"/>
    <property type="evidence" value="ECO:0007669"/>
    <property type="project" value="UniProtKB-KW"/>
</dbReference>
<dbReference type="Pfam" id="PF13649">
    <property type="entry name" value="Methyltransf_25"/>
    <property type="match status" value="1"/>
</dbReference>
<evidence type="ECO:0000313" key="3">
    <source>
        <dbReference type="Proteomes" id="UP000190797"/>
    </source>
</evidence>
<keyword evidence="2" id="KW-0808">Transferase</keyword>
<dbReference type="KEGG" id="noa:BKM31_07075"/>
<dbReference type="EMBL" id="CP017717">
    <property type="protein sequence ID" value="AQZ61278.1"/>
    <property type="molecule type" value="Genomic_DNA"/>
</dbReference>
<dbReference type="SUPFAM" id="SSF53335">
    <property type="entry name" value="S-adenosyl-L-methionine-dependent methyltransferases"/>
    <property type="match status" value="1"/>
</dbReference>
<accession>A0A1U9ZTL1</accession>
<dbReference type="InterPro" id="IPR041698">
    <property type="entry name" value="Methyltransf_25"/>
</dbReference>
<dbReference type="STRING" id="1909395.BKM31_07075"/>
<proteinExistence type="predicted"/>
<dbReference type="PANTHER" id="PTHR43591:SF24">
    <property type="entry name" value="2-METHOXY-6-POLYPRENYL-1,4-BENZOQUINOL METHYLASE, MITOCHONDRIAL"/>
    <property type="match status" value="1"/>
</dbReference>
<feature type="domain" description="Methyltransferase" evidence="1">
    <location>
        <begin position="29"/>
        <end position="123"/>
    </location>
</feature>
<sequence length="256" mass="27601">MEMFDYDTELSHYNVLLRAAAGVRADERVLDIGCGAGQTTRDAARSAPSGSALGVDVSGPMVERARRLSEEEGLRNVAFERADAQTHPFTPWRFTLGVSRFGTMFFADPVAAFANVGRALRPGARLVQLVWQAGERQEWFRAVRQALAGGRTVPDGPGAAAFSLADRSVTAGVLTAAGFTEIEITEARRPICYGPDAARARDALTELRMGHDLLAGLDAAGTARALDRLLTVLDAHDTGEGVWFDSQAWLVTARRI</sequence>
<dbReference type="Proteomes" id="UP000190797">
    <property type="component" value="Chromosome"/>
</dbReference>
<dbReference type="Gene3D" id="3.40.50.150">
    <property type="entry name" value="Vaccinia Virus protein VP39"/>
    <property type="match status" value="1"/>
</dbReference>
<reference evidence="3" key="1">
    <citation type="journal article" date="2017" name="Med. Chem. Commun.">
        <title>Nonomuraea sp. ATCC 55076 harbours the largest actinomycete chromosome to date and the kistamicin biosynthetic gene cluster.</title>
        <authorList>
            <person name="Nazari B."/>
            <person name="Forneris C.C."/>
            <person name="Gibson M.I."/>
            <person name="Moon K."/>
            <person name="Schramma K.R."/>
            <person name="Seyedsayamdost M.R."/>
        </authorList>
    </citation>
    <scope>NUCLEOTIDE SEQUENCE [LARGE SCALE GENOMIC DNA]</scope>
    <source>
        <strain evidence="3">ATCC 55076</strain>
    </source>
</reference>
<evidence type="ECO:0000259" key="1">
    <source>
        <dbReference type="Pfam" id="PF13649"/>
    </source>
</evidence>
<dbReference type="CDD" id="cd02440">
    <property type="entry name" value="AdoMet_MTases"/>
    <property type="match status" value="1"/>
</dbReference>
<gene>
    <name evidence="2" type="ORF">BKM31_07075</name>
</gene>
<keyword evidence="3" id="KW-1185">Reference proteome</keyword>
<dbReference type="AlphaFoldDB" id="A0A1U9ZTL1"/>
<keyword evidence="2" id="KW-0489">Methyltransferase</keyword>
<protein>
    <submittedName>
        <fullName evidence="2">Methyltransferase</fullName>
    </submittedName>
</protein>
<evidence type="ECO:0000313" key="2">
    <source>
        <dbReference type="EMBL" id="AQZ61278.1"/>
    </source>
</evidence>
<organism evidence="2 3">
    <name type="scientific">[Actinomadura] parvosata subsp. kistnae</name>
    <dbReference type="NCBI Taxonomy" id="1909395"/>
    <lineage>
        <taxon>Bacteria</taxon>
        <taxon>Bacillati</taxon>
        <taxon>Actinomycetota</taxon>
        <taxon>Actinomycetes</taxon>
        <taxon>Streptosporangiales</taxon>
        <taxon>Streptosporangiaceae</taxon>
        <taxon>Nonomuraea</taxon>
    </lineage>
</organism>